<dbReference type="GO" id="GO:0003700">
    <property type="term" value="F:DNA-binding transcription factor activity"/>
    <property type="evidence" value="ECO:0007669"/>
    <property type="project" value="InterPro"/>
</dbReference>
<dbReference type="EMBL" id="JAYMYQ010000005">
    <property type="protein sequence ID" value="KAK7328096.1"/>
    <property type="molecule type" value="Genomic_DNA"/>
</dbReference>
<dbReference type="Proteomes" id="UP001367508">
    <property type="component" value="Unassembled WGS sequence"/>
</dbReference>
<keyword evidence="3" id="KW-1185">Reference proteome</keyword>
<reference evidence="2 3" key="1">
    <citation type="submission" date="2024-01" db="EMBL/GenBank/DDBJ databases">
        <title>The genomes of 5 underutilized Papilionoideae crops provide insights into root nodulation and disease resistanc.</title>
        <authorList>
            <person name="Jiang F."/>
        </authorList>
    </citation>
    <scope>NUCLEOTIDE SEQUENCE [LARGE SCALE GENOMIC DNA]</scope>
    <source>
        <strain evidence="2">LVBAO_FW01</strain>
        <tissue evidence="2">Leaves</tissue>
    </source>
</reference>
<organism evidence="2 3">
    <name type="scientific">Canavalia gladiata</name>
    <name type="common">Sword bean</name>
    <name type="synonym">Dolichos gladiatus</name>
    <dbReference type="NCBI Taxonomy" id="3824"/>
    <lineage>
        <taxon>Eukaryota</taxon>
        <taxon>Viridiplantae</taxon>
        <taxon>Streptophyta</taxon>
        <taxon>Embryophyta</taxon>
        <taxon>Tracheophyta</taxon>
        <taxon>Spermatophyta</taxon>
        <taxon>Magnoliopsida</taxon>
        <taxon>eudicotyledons</taxon>
        <taxon>Gunneridae</taxon>
        <taxon>Pentapetalae</taxon>
        <taxon>rosids</taxon>
        <taxon>fabids</taxon>
        <taxon>Fabales</taxon>
        <taxon>Fabaceae</taxon>
        <taxon>Papilionoideae</taxon>
        <taxon>50 kb inversion clade</taxon>
        <taxon>NPAAA clade</taxon>
        <taxon>indigoferoid/millettioid clade</taxon>
        <taxon>Phaseoleae</taxon>
        <taxon>Canavalia</taxon>
    </lineage>
</organism>
<comment type="caution">
    <text evidence="2">The sequence shown here is derived from an EMBL/GenBank/DDBJ whole genome shotgun (WGS) entry which is preliminary data.</text>
</comment>
<dbReference type="AlphaFoldDB" id="A0AAN9L347"/>
<gene>
    <name evidence="2" type="ORF">VNO77_22192</name>
</gene>
<evidence type="ECO:0000313" key="3">
    <source>
        <dbReference type="Proteomes" id="UP001367508"/>
    </source>
</evidence>
<sequence length="186" mass="21342">MCVVERYNLHTKVDRFQHPSVDLQPDSDTCNYFVMHNEVADKTHELRKLKGEELQGLKIRELQKLEKLLRKSLTRVSKAKFIEGDLPYHCLLGSSSHFAEITANALNRWYICVFQDEIIVKDITALKKKGVDLAQDNQRLKQIQSLANDQRQSSKAIMVSNPSNRAKDSDNDDASLRLGLSLFNEK</sequence>
<dbReference type="GO" id="GO:0005634">
    <property type="term" value="C:nucleus"/>
    <property type="evidence" value="ECO:0007669"/>
    <property type="project" value="InterPro"/>
</dbReference>
<feature type="domain" description="K-box" evidence="1">
    <location>
        <begin position="32"/>
        <end position="80"/>
    </location>
</feature>
<dbReference type="InterPro" id="IPR002487">
    <property type="entry name" value="TF_Kbox"/>
</dbReference>
<accession>A0AAN9L347</accession>
<evidence type="ECO:0000313" key="2">
    <source>
        <dbReference type="EMBL" id="KAK7328096.1"/>
    </source>
</evidence>
<name>A0AAN9L347_CANGL</name>
<proteinExistence type="predicted"/>
<dbReference type="Pfam" id="PF01486">
    <property type="entry name" value="K-box"/>
    <property type="match status" value="1"/>
</dbReference>
<protein>
    <recommendedName>
        <fullName evidence="1">K-box domain-containing protein</fullName>
    </recommendedName>
</protein>
<evidence type="ECO:0000259" key="1">
    <source>
        <dbReference type="Pfam" id="PF01486"/>
    </source>
</evidence>